<dbReference type="EMBL" id="BMAR01000018">
    <property type="protein sequence ID" value="GFR47500.1"/>
    <property type="molecule type" value="Genomic_DNA"/>
</dbReference>
<evidence type="ECO:0000313" key="4">
    <source>
        <dbReference type="EMBL" id="GFR47500.1"/>
    </source>
</evidence>
<dbReference type="InterPro" id="IPR005069">
    <property type="entry name" value="Nucl-diP-sugar_transferase"/>
</dbReference>
<keyword evidence="5" id="KW-1185">Reference proteome</keyword>
<feature type="non-terminal residue" evidence="4">
    <location>
        <position position="468"/>
    </location>
</feature>
<feature type="compositionally biased region" description="Low complexity" evidence="1">
    <location>
        <begin position="383"/>
        <end position="403"/>
    </location>
</feature>
<proteinExistence type="predicted"/>
<dbReference type="PANTHER" id="PTHR47032">
    <property type="entry name" value="UDP-D-XYLOSE:L-FUCOSE ALPHA-1,3-D-XYLOSYLTRANSFERASE-RELATED"/>
    <property type="match status" value="1"/>
</dbReference>
<dbReference type="PANTHER" id="PTHR47032:SF1">
    <property type="entry name" value="UDP-D-XYLOSE:L-FUCOSE ALPHA-1,3-D-XYLOSYLTRANSFERASE-RELATED"/>
    <property type="match status" value="1"/>
</dbReference>
<dbReference type="Pfam" id="PF03407">
    <property type="entry name" value="Nucleotid_trans"/>
    <property type="match status" value="1"/>
</dbReference>
<evidence type="ECO:0000256" key="1">
    <source>
        <dbReference type="SAM" id="MobiDB-lite"/>
    </source>
</evidence>
<evidence type="ECO:0000256" key="2">
    <source>
        <dbReference type="SAM" id="SignalP"/>
    </source>
</evidence>
<dbReference type="GO" id="GO:0005794">
    <property type="term" value="C:Golgi apparatus"/>
    <property type="evidence" value="ECO:0007669"/>
    <property type="project" value="TreeGrafter"/>
</dbReference>
<dbReference type="GO" id="GO:0016757">
    <property type="term" value="F:glycosyltransferase activity"/>
    <property type="evidence" value="ECO:0007669"/>
    <property type="project" value="TreeGrafter"/>
</dbReference>
<feature type="domain" description="Nucleotide-diphospho-sugar transferase" evidence="3">
    <location>
        <begin position="137"/>
        <end position="232"/>
    </location>
</feature>
<reference evidence="4 5" key="1">
    <citation type="journal article" date="2021" name="Sci. Rep.">
        <title>Genome sequencing of the multicellular alga Astrephomene provides insights into convergent evolution of germ-soma differentiation.</title>
        <authorList>
            <person name="Yamashita S."/>
            <person name="Yamamoto K."/>
            <person name="Matsuzaki R."/>
            <person name="Suzuki S."/>
            <person name="Yamaguchi H."/>
            <person name="Hirooka S."/>
            <person name="Minakuchi Y."/>
            <person name="Miyagishima S."/>
            <person name="Kawachi M."/>
            <person name="Toyoda A."/>
            <person name="Nozaki H."/>
        </authorList>
    </citation>
    <scope>NUCLEOTIDE SEQUENCE [LARGE SCALE GENOMIC DNA]</scope>
    <source>
        <strain evidence="4 5">NIES-4017</strain>
    </source>
</reference>
<gene>
    <name evidence="4" type="ORF">Agub_g9229</name>
</gene>
<keyword evidence="2" id="KW-0732">Signal</keyword>
<feature type="region of interest" description="Disordered" evidence="1">
    <location>
        <begin position="239"/>
        <end position="315"/>
    </location>
</feature>
<feature type="signal peptide" evidence="2">
    <location>
        <begin position="1"/>
        <end position="33"/>
    </location>
</feature>
<feature type="chain" id="PRO_5041964009" description="Nucleotide-diphospho-sugar transferase domain-containing protein" evidence="2">
    <location>
        <begin position="34"/>
        <end position="468"/>
    </location>
</feature>
<dbReference type="InterPro" id="IPR052636">
    <property type="entry name" value="UDP-D-xylose:L-fucose_XylT"/>
</dbReference>
<evidence type="ECO:0000313" key="5">
    <source>
        <dbReference type="Proteomes" id="UP001054857"/>
    </source>
</evidence>
<accession>A0AAD3DT02</accession>
<sequence length="468" mass="49914">MRQLGHSHMVPGLASLLVLLCAVSWQPAHLVEAKNKETFPVHRPLVDLREVAIQTVGRDGPRYPDEGFQTHVRTCSAPYESDDSTQPLSEDCNRGYTILTLANNPTMQYLIPLLLRSLQRIERPPRKLGGKPGDLTRHTTVVGVTAEAVKSCERLQATFDHTCASDGASGLLNGDQRFPSFKALAFGFAKLRYILNALTTNTDILYVDADVVFLRDPFPALLASGADIAVASAPAACGSQPAAWQQQPEEDEKGQEGGSVREEEGSGDYSGEREEGEGEGAEEGAQGEERRSKRRRRHLPEETGEGEGAAGGGGLSYSTGITFYRSGPGVLRCVYSLLLDMAHLAHQQQGREGEEGQGEEGAAGEEQQQQQPRRRRHRRRQLVAEQGGEAAATPPASAAAADGSAGGPVVREQGRFAAFMPMCAGSLGLTLRVLPAEEFVTACGSGGDGGVNLSATEVESLRSGAVAV</sequence>
<dbReference type="Proteomes" id="UP001054857">
    <property type="component" value="Unassembled WGS sequence"/>
</dbReference>
<name>A0AAD3DT02_9CHLO</name>
<protein>
    <recommendedName>
        <fullName evidence="3">Nucleotide-diphospho-sugar transferase domain-containing protein</fullName>
    </recommendedName>
</protein>
<feature type="compositionally biased region" description="Acidic residues" evidence="1">
    <location>
        <begin position="274"/>
        <end position="286"/>
    </location>
</feature>
<comment type="caution">
    <text evidence="4">The sequence shown here is derived from an EMBL/GenBank/DDBJ whole genome shotgun (WGS) entry which is preliminary data.</text>
</comment>
<feature type="region of interest" description="Disordered" evidence="1">
    <location>
        <begin position="348"/>
        <end position="407"/>
    </location>
</feature>
<evidence type="ECO:0000259" key="3">
    <source>
        <dbReference type="Pfam" id="PF03407"/>
    </source>
</evidence>
<organism evidence="4 5">
    <name type="scientific">Astrephomene gubernaculifera</name>
    <dbReference type="NCBI Taxonomy" id="47775"/>
    <lineage>
        <taxon>Eukaryota</taxon>
        <taxon>Viridiplantae</taxon>
        <taxon>Chlorophyta</taxon>
        <taxon>core chlorophytes</taxon>
        <taxon>Chlorophyceae</taxon>
        <taxon>CS clade</taxon>
        <taxon>Chlamydomonadales</taxon>
        <taxon>Astrephomenaceae</taxon>
        <taxon>Astrephomene</taxon>
    </lineage>
</organism>
<feature type="compositionally biased region" description="Basic residues" evidence="1">
    <location>
        <begin position="372"/>
        <end position="381"/>
    </location>
</feature>
<feature type="compositionally biased region" description="Gly residues" evidence="1">
    <location>
        <begin position="306"/>
        <end position="315"/>
    </location>
</feature>
<dbReference type="AlphaFoldDB" id="A0AAD3DT02"/>